<name>A0A9P4LBM4_9PLEO</name>
<comment type="caution">
    <text evidence="2">The sequence shown here is derived from an EMBL/GenBank/DDBJ whole genome shotgun (WGS) entry which is preliminary data.</text>
</comment>
<organism evidence="2 3">
    <name type="scientific">Cucurbitaria berberidis CBS 394.84</name>
    <dbReference type="NCBI Taxonomy" id="1168544"/>
    <lineage>
        <taxon>Eukaryota</taxon>
        <taxon>Fungi</taxon>
        <taxon>Dikarya</taxon>
        <taxon>Ascomycota</taxon>
        <taxon>Pezizomycotina</taxon>
        <taxon>Dothideomycetes</taxon>
        <taxon>Pleosporomycetidae</taxon>
        <taxon>Pleosporales</taxon>
        <taxon>Pleosporineae</taxon>
        <taxon>Cucurbitariaceae</taxon>
        <taxon>Cucurbitaria</taxon>
    </lineage>
</organism>
<dbReference type="RefSeq" id="XP_040792319.1">
    <property type="nucleotide sequence ID" value="XM_040930366.1"/>
</dbReference>
<dbReference type="Gene3D" id="3.30.710.10">
    <property type="entry name" value="Potassium Channel Kv1.1, Chain A"/>
    <property type="match status" value="1"/>
</dbReference>
<evidence type="ECO:0000313" key="2">
    <source>
        <dbReference type="EMBL" id="KAF1849756.1"/>
    </source>
</evidence>
<dbReference type="Pfam" id="PF00651">
    <property type="entry name" value="BTB"/>
    <property type="match status" value="1"/>
</dbReference>
<dbReference type="EMBL" id="ML976614">
    <property type="protein sequence ID" value="KAF1849756.1"/>
    <property type="molecule type" value="Genomic_DNA"/>
</dbReference>
<evidence type="ECO:0000313" key="3">
    <source>
        <dbReference type="Proteomes" id="UP000800039"/>
    </source>
</evidence>
<dbReference type="OrthoDB" id="194443at2759"/>
<gene>
    <name evidence="2" type="ORF">K460DRAFT_3178</name>
</gene>
<accession>A0A9P4LBM4</accession>
<proteinExistence type="predicted"/>
<keyword evidence="3" id="KW-1185">Reference proteome</keyword>
<dbReference type="PANTHER" id="PTHR47843:SF2">
    <property type="entry name" value="BTB DOMAIN-CONTAINING PROTEIN"/>
    <property type="match status" value="1"/>
</dbReference>
<evidence type="ECO:0000259" key="1">
    <source>
        <dbReference type="PROSITE" id="PS50097"/>
    </source>
</evidence>
<dbReference type="PROSITE" id="PS50097">
    <property type="entry name" value="BTB"/>
    <property type="match status" value="1"/>
</dbReference>
<reference evidence="2" key="1">
    <citation type="submission" date="2020-01" db="EMBL/GenBank/DDBJ databases">
        <authorList>
            <consortium name="DOE Joint Genome Institute"/>
            <person name="Haridas S."/>
            <person name="Albert R."/>
            <person name="Binder M."/>
            <person name="Bloem J."/>
            <person name="Labutti K."/>
            <person name="Salamov A."/>
            <person name="Andreopoulos B."/>
            <person name="Baker S.E."/>
            <person name="Barry K."/>
            <person name="Bills G."/>
            <person name="Bluhm B.H."/>
            <person name="Cannon C."/>
            <person name="Castanera R."/>
            <person name="Culley D.E."/>
            <person name="Daum C."/>
            <person name="Ezra D."/>
            <person name="Gonzalez J.B."/>
            <person name="Henrissat B."/>
            <person name="Kuo A."/>
            <person name="Liang C."/>
            <person name="Lipzen A."/>
            <person name="Lutzoni F."/>
            <person name="Magnuson J."/>
            <person name="Mondo S."/>
            <person name="Nolan M."/>
            <person name="Ohm R."/>
            <person name="Pangilinan J."/>
            <person name="Park H.-J."/>
            <person name="Ramirez L."/>
            <person name="Alfaro M."/>
            <person name="Sun H."/>
            <person name="Tritt A."/>
            <person name="Yoshinaga Y."/>
            <person name="Zwiers L.-H."/>
            <person name="Turgeon B.G."/>
            <person name="Goodwin S.B."/>
            <person name="Spatafora J.W."/>
            <person name="Crous P.W."/>
            <person name="Grigoriev I.V."/>
        </authorList>
    </citation>
    <scope>NUCLEOTIDE SEQUENCE</scope>
    <source>
        <strain evidence="2">CBS 394.84</strain>
    </source>
</reference>
<dbReference type="GeneID" id="63847618"/>
<dbReference type="InterPro" id="IPR000210">
    <property type="entry name" value="BTB/POZ_dom"/>
</dbReference>
<sequence length="233" mass="26462">MGSNEKSQRSRPAPSASAVALSSTIIVKVGAKQKKYTLHRKLLVYHSEYFRSALSGKFRETDDGVIVLNDIDTDAFDIFVDWIYETKLPTRIDTDAPGDGRTSVKYRAYVLAEKLLATDFKRILMDLIFTVIRNKHANPASALIIYAFENLPEKDAMLRLLVDAWCVHDSLNRMGDDDKALLPQLPQVFLCGVIMKLNQLGKATVKNKKLWRKDYIGKELEDREGYLKHEPVS</sequence>
<dbReference type="Proteomes" id="UP000800039">
    <property type="component" value="Unassembled WGS sequence"/>
</dbReference>
<dbReference type="PANTHER" id="PTHR47843">
    <property type="entry name" value="BTB DOMAIN-CONTAINING PROTEIN-RELATED"/>
    <property type="match status" value="1"/>
</dbReference>
<protein>
    <recommendedName>
        <fullName evidence="1">BTB domain-containing protein</fullName>
    </recommendedName>
</protein>
<dbReference type="AlphaFoldDB" id="A0A9P4LBM4"/>
<dbReference type="InterPro" id="IPR011333">
    <property type="entry name" value="SKP1/BTB/POZ_sf"/>
</dbReference>
<dbReference type="SUPFAM" id="SSF54695">
    <property type="entry name" value="POZ domain"/>
    <property type="match status" value="1"/>
</dbReference>
<dbReference type="SMART" id="SM00225">
    <property type="entry name" value="BTB"/>
    <property type="match status" value="1"/>
</dbReference>
<feature type="domain" description="BTB" evidence="1">
    <location>
        <begin position="23"/>
        <end position="92"/>
    </location>
</feature>
<dbReference type="CDD" id="cd18186">
    <property type="entry name" value="BTB_POZ_ZBTB_KLHL-like"/>
    <property type="match status" value="1"/>
</dbReference>